<proteinExistence type="predicted"/>
<evidence type="ECO:0000313" key="3">
    <source>
        <dbReference type="Proteomes" id="UP001236652"/>
    </source>
</evidence>
<keyword evidence="3" id="KW-1185">Reference proteome</keyword>
<reference evidence="2 3" key="1">
    <citation type="submission" date="2023-05" db="EMBL/GenBank/DDBJ databases">
        <title>Comparative genomics reveals the evidence of polycyclic aromatic hydrocarbons degradation in moderately halophilic genus Pontibacillus.</title>
        <authorList>
            <person name="Yang H."/>
            <person name="Qian Z."/>
        </authorList>
    </citation>
    <scope>NUCLEOTIDE SEQUENCE [LARGE SCALE GENOMIC DNA]</scope>
    <source>
        <strain evidence="3">HN14</strain>
    </source>
</reference>
<feature type="domain" description="Homing endonuclease LAGLIDADG" evidence="1">
    <location>
        <begin position="2"/>
        <end position="78"/>
    </location>
</feature>
<dbReference type="SUPFAM" id="SSF55608">
    <property type="entry name" value="Homing endonucleases"/>
    <property type="match status" value="1"/>
</dbReference>
<dbReference type="Proteomes" id="UP001236652">
    <property type="component" value="Chromosome"/>
</dbReference>
<evidence type="ECO:0000259" key="1">
    <source>
        <dbReference type="Pfam" id="PF03161"/>
    </source>
</evidence>
<evidence type="ECO:0000313" key="2">
    <source>
        <dbReference type="EMBL" id="WIF97617.1"/>
    </source>
</evidence>
<dbReference type="InterPro" id="IPR004860">
    <property type="entry name" value="LAGLIDADG_dom"/>
</dbReference>
<dbReference type="InterPro" id="IPR027434">
    <property type="entry name" value="Homing_endonucl"/>
</dbReference>
<dbReference type="Gene3D" id="3.10.28.10">
    <property type="entry name" value="Homing endonucleases"/>
    <property type="match status" value="1"/>
</dbReference>
<dbReference type="Pfam" id="PF03161">
    <property type="entry name" value="LAGLIDADG_2"/>
    <property type="match status" value="1"/>
</dbReference>
<name>A0ABY8UX82_9BACI</name>
<gene>
    <name evidence="2" type="ORF">QNI29_18095</name>
</gene>
<protein>
    <recommendedName>
        <fullName evidence="1">Homing endonuclease LAGLIDADG domain-containing protein</fullName>
    </recommendedName>
</protein>
<accession>A0ABY8UX82</accession>
<dbReference type="RefSeq" id="WP_231419703.1">
    <property type="nucleotide sequence ID" value="NZ_CP126446.1"/>
</dbReference>
<organism evidence="2 3">
    <name type="scientific">Pontibacillus chungwhensis</name>
    <dbReference type="NCBI Taxonomy" id="265426"/>
    <lineage>
        <taxon>Bacteria</taxon>
        <taxon>Bacillati</taxon>
        <taxon>Bacillota</taxon>
        <taxon>Bacilli</taxon>
        <taxon>Bacillales</taxon>
        <taxon>Bacillaceae</taxon>
        <taxon>Pontibacillus</taxon>
    </lineage>
</organism>
<dbReference type="EMBL" id="CP126446">
    <property type="protein sequence ID" value="WIF97617.1"/>
    <property type="molecule type" value="Genomic_DNA"/>
</dbReference>
<sequence>MNDLKDLWYQDYKKVVPIQFVKRYISPFCLATWYQDDGHLKKRKNTPQKLILSTDCFSRRDVEQLQKLLKETYSLNFHQDGQNRLLLYDQPSIYYFLTIIRPYLTSCMRRKDIFLKAVETNKTKSLRTTIYLPETFILTKPTSELRDLLHSLKEINRSLSNSSFYQKAYTLLQNAKYESSSDQKSYQVTLTGCIVKELKAFKRKTGRQYGEAVHLCKLNKNGRLI</sequence>